<sequence length="147" mass="16378">MKADVEKPVTRFSACLMFSANALARAITAIGEEEFGRFGLSYSHAYLLIEVIESPGITPTQLSNSLYLTPSTITRLIEKLEQKRLVKREAEGKNTFVYPTAEGMDMTGAIRTAWERTGERYMSAIGEEQAHALAKQVFRAVRALESE</sequence>
<dbReference type="InterPro" id="IPR036388">
    <property type="entry name" value="WH-like_DNA-bd_sf"/>
</dbReference>
<dbReference type="PROSITE" id="PS50995">
    <property type="entry name" value="HTH_MARR_2"/>
    <property type="match status" value="1"/>
</dbReference>
<evidence type="ECO:0000259" key="4">
    <source>
        <dbReference type="PROSITE" id="PS50995"/>
    </source>
</evidence>
<dbReference type="GO" id="GO:0003677">
    <property type="term" value="F:DNA binding"/>
    <property type="evidence" value="ECO:0007669"/>
    <property type="project" value="UniProtKB-KW"/>
</dbReference>
<protein>
    <submittedName>
        <fullName evidence="5">MarR family transcriptional regulator</fullName>
    </submittedName>
</protein>
<evidence type="ECO:0000256" key="3">
    <source>
        <dbReference type="ARBA" id="ARBA00023163"/>
    </source>
</evidence>
<evidence type="ECO:0000256" key="1">
    <source>
        <dbReference type="ARBA" id="ARBA00023015"/>
    </source>
</evidence>
<name>A0A1S2VB37_9BACT</name>
<gene>
    <name evidence="5" type="ORF">BLX24_27515</name>
</gene>
<feature type="domain" description="HTH marR-type" evidence="4">
    <location>
        <begin position="13"/>
        <end position="143"/>
    </location>
</feature>
<proteinExistence type="predicted"/>
<reference evidence="5 6" key="1">
    <citation type="submission" date="2016-10" db="EMBL/GenBank/DDBJ databases">
        <title>Arsenicibacter rosenii gen. nov., sp. nov., an efficient arsenic-methylating bacterium isolated from an arsenic-contaminated paddy soil.</title>
        <authorList>
            <person name="Huang K."/>
        </authorList>
    </citation>
    <scope>NUCLEOTIDE SEQUENCE [LARGE SCALE GENOMIC DNA]</scope>
    <source>
        <strain evidence="5 6">SM-1</strain>
    </source>
</reference>
<dbReference type="Gene3D" id="1.10.10.10">
    <property type="entry name" value="Winged helix-like DNA-binding domain superfamily/Winged helix DNA-binding domain"/>
    <property type="match status" value="1"/>
</dbReference>
<evidence type="ECO:0000313" key="6">
    <source>
        <dbReference type="Proteomes" id="UP000181790"/>
    </source>
</evidence>
<dbReference type="InterPro" id="IPR000835">
    <property type="entry name" value="HTH_MarR-typ"/>
</dbReference>
<dbReference type="RefSeq" id="WP_071506456.1">
    <property type="nucleotide sequence ID" value="NZ_MORL01000032.1"/>
</dbReference>
<dbReference type="PANTHER" id="PTHR42756">
    <property type="entry name" value="TRANSCRIPTIONAL REGULATOR, MARR"/>
    <property type="match status" value="1"/>
</dbReference>
<comment type="caution">
    <text evidence="5">The sequence shown here is derived from an EMBL/GenBank/DDBJ whole genome shotgun (WGS) entry which is preliminary data.</text>
</comment>
<dbReference type="OrthoDB" id="1551170at2"/>
<keyword evidence="3" id="KW-0804">Transcription</keyword>
<keyword evidence="2" id="KW-0238">DNA-binding</keyword>
<evidence type="ECO:0000313" key="5">
    <source>
        <dbReference type="EMBL" id="OIN55902.1"/>
    </source>
</evidence>
<dbReference type="EMBL" id="MORL01000032">
    <property type="protein sequence ID" value="OIN55902.1"/>
    <property type="molecule type" value="Genomic_DNA"/>
</dbReference>
<dbReference type="InterPro" id="IPR036390">
    <property type="entry name" value="WH_DNA-bd_sf"/>
</dbReference>
<dbReference type="SUPFAM" id="SSF46785">
    <property type="entry name" value="Winged helix' DNA-binding domain"/>
    <property type="match status" value="1"/>
</dbReference>
<organism evidence="5 6">
    <name type="scientific">Arsenicibacter rosenii</name>
    <dbReference type="NCBI Taxonomy" id="1750698"/>
    <lineage>
        <taxon>Bacteria</taxon>
        <taxon>Pseudomonadati</taxon>
        <taxon>Bacteroidota</taxon>
        <taxon>Cytophagia</taxon>
        <taxon>Cytophagales</taxon>
        <taxon>Spirosomataceae</taxon>
        <taxon>Arsenicibacter</taxon>
    </lineage>
</organism>
<accession>A0A1S2VB37</accession>
<evidence type="ECO:0000256" key="2">
    <source>
        <dbReference type="ARBA" id="ARBA00023125"/>
    </source>
</evidence>
<dbReference type="PANTHER" id="PTHR42756:SF1">
    <property type="entry name" value="TRANSCRIPTIONAL REPRESSOR OF EMRAB OPERON"/>
    <property type="match status" value="1"/>
</dbReference>
<dbReference type="AlphaFoldDB" id="A0A1S2VB37"/>
<keyword evidence="6" id="KW-1185">Reference proteome</keyword>
<dbReference type="SMART" id="SM00347">
    <property type="entry name" value="HTH_MARR"/>
    <property type="match status" value="1"/>
</dbReference>
<dbReference type="Pfam" id="PF12802">
    <property type="entry name" value="MarR_2"/>
    <property type="match status" value="1"/>
</dbReference>
<dbReference type="GO" id="GO:0003700">
    <property type="term" value="F:DNA-binding transcription factor activity"/>
    <property type="evidence" value="ECO:0007669"/>
    <property type="project" value="InterPro"/>
</dbReference>
<dbReference type="Proteomes" id="UP000181790">
    <property type="component" value="Unassembled WGS sequence"/>
</dbReference>
<keyword evidence="1" id="KW-0805">Transcription regulation</keyword>